<protein>
    <submittedName>
        <fullName evidence="1">Uncharacterized protein</fullName>
    </submittedName>
</protein>
<dbReference type="AlphaFoldDB" id="A0A0E9W3V1"/>
<sequence>MATYSPYGYFQGLKNVAIYLASDLPKRLSKYLYKILTECNSTDELQINYLI</sequence>
<proteinExistence type="predicted"/>
<organism evidence="1">
    <name type="scientific">Anguilla anguilla</name>
    <name type="common">European freshwater eel</name>
    <name type="synonym">Muraena anguilla</name>
    <dbReference type="NCBI Taxonomy" id="7936"/>
    <lineage>
        <taxon>Eukaryota</taxon>
        <taxon>Metazoa</taxon>
        <taxon>Chordata</taxon>
        <taxon>Craniata</taxon>
        <taxon>Vertebrata</taxon>
        <taxon>Euteleostomi</taxon>
        <taxon>Actinopterygii</taxon>
        <taxon>Neopterygii</taxon>
        <taxon>Teleostei</taxon>
        <taxon>Anguilliformes</taxon>
        <taxon>Anguillidae</taxon>
        <taxon>Anguilla</taxon>
    </lineage>
</organism>
<dbReference type="EMBL" id="GBXM01023523">
    <property type="protein sequence ID" value="JAH85054.1"/>
    <property type="molecule type" value="Transcribed_RNA"/>
</dbReference>
<accession>A0A0E9W3V1</accession>
<reference evidence="1" key="2">
    <citation type="journal article" date="2015" name="Fish Shellfish Immunol.">
        <title>Early steps in the European eel (Anguilla anguilla)-Vibrio vulnificus interaction in the gills: Role of the RtxA13 toxin.</title>
        <authorList>
            <person name="Callol A."/>
            <person name="Pajuelo D."/>
            <person name="Ebbesson L."/>
            <person name="Teles M."/>
            <person name="MacKenzie S."/>
            <person name="Amaro C."/>
        </authorList>
    </citation>
    <scope>NUCLEOTIDE SEQUENCE</scope>
</reference>
<evidence type="ECO:0000313" key="1">
    <source>
        <dbReference type="EMBL" id="JAH85054.1"/>
    </source>
</evidence>
<name>A0A0E9W3V1_ANGAN</name>
<reference evidence="1" key="1">
    <citation type="submission" date="2014-11" db="EMBL/GenBank/DDBJ databases">
        <authorList>
            <person name="Amaro Gonzalez C."/>
        </authorList>
    </citation>
    <scope>NUCLEOTIDE SEQUENCE</scope>
</reference>